<proteinExistence type="predicted"/>
<dbReference type="EMBL" id="CADEAL010000118">
    <property type="protein sequence ID" value="CAB1414699.1"/>
    <property type="molecule type" value="Genomic_DNA"/>
</dbReference>
<feature type="compositionally biased region" description="Polar residues" evidence="1">
    <location>
        <begin position="89"/>
        <end position="106"/>
    </location>
</feature>
<name>A0A9N7TM86_PLEPL</name>
<dbReference type="Proteomes" id="UP001153269">
    <property type="component" value="Unassembled WGS sequence"/>
</dbReference>
<evidence type="ECO:0000313" key="3">
    <source>
        <dbReference type="Proteomes" id="UP001153269"/>
    </source>
</evidence>
<keyword evidence="3" id="KW-1185">Reference proteome</keyword>
<dbReference type="AlphaFoldDB" id="A0A9N7TM86"/>
<sequence length="106" mass="11979">MDERLVSICLHLARWRERRMQTDNPPVQQTCHRESLGDSCQPCPELCRLRGLHQSSQLRASSHTEAGIALFEAKNNLGNKMQRARDNQNPRPNTGAARSQGSQLNC</sequence>
<protein>
    <submittedName>
        <fullName evidence="2">Uncharacterized protein</fullName>
    </submittedName>
</protein>
<feature type="region of interest" description="Disordered" evidence="1">
    <location>
        <begin position="78"/>
        <end position="106"/>
    </location>
</feature>
<accession>A0A9N7TM86</accession>
<evidence type="ECO:0000256" key="1">
    <source>
        <dbReference type="SAM" id="MobiDB-lite"/>
    </source>
</evidence>
<reference evidence="2" key="1">
    <citation type="submission" date="2020-03" db="EMBL/GenBank/DDBJ databases">
        <authorList>
            <person name="Weist P."/>
        </authorList>
    </citation>
    <scope>NUCLEOTIDE SEQUENCE</scope>
</reference>
<comment type="caution">
    <text evidence="2">The sequence shown here is derived from an EMBL/GenBank/DDBJ whole genome shotgun (WGS) entry which is preliminary data.</text>
</comment>
<gene>
    <name evidence="2" type="ORF">PLEPLA_LOCUS2408</name>
</gene>
<organism evidence="2 3">
    <name type="scientific">Pleuronectes platessa</name>
    <name type="common">European plaice</name>
    <dbReference type="NCBI Taxonomy" id="8262"/>
    <lineage>
        <taxon>Eukaryota</taxon>
        <taxon>Metazoa</taxon>
        <taxon>Chordata</taxon>
        <taxon>Craniata</taxon>
        <taxon>Vertebrata</taxon>
        <taxon>Euteleostomi</taxon>
        <taxon>Actinopterygii</taxon>
        <taxon>Neopterygii</taxon>
        <taxon>Teleostei</taxon>
        <taxon>Neoteleostei</taxon>
        <taxon>Acanthomorphata</taxon>
        <taxon>Carangaria</taxon>
        <taxon>Pleuronectiformes</taxon>
        <taxon>Pleuronectoidei</taxon>
        <taxon>Pleuronectidae</taxon>
        <taxon>Pleuronectes</taxon>
    </lineage>
</organism>
<evidence type="ECO:0000313" key="2">
    <source>
        <dbReference type="EMBL" id="CAB1414699.1"/>
    </source>
</evidence>